<keyword evidence="2" id="KW-0732">Signal</keyword>
<proteinExistence type="inferred from homology"/>
<gene>
    <name evidence="3" type="primary">eco</name>
    <name evidence="4" type="ORF">LA374_13715</name>
    <name evidence="3" type="ORF">WL1483_3737</name>
</gene>
<evidence type="ECO:0000256" key="1">
    <source>
        <dbReference type="ARBA" id="ARBA00010558"/>
    </source>
</evidence>
<reference evidence="3 5" key="2">
    <citation type="journal article" date="2016" name="Genome Announc.">
        <title>Complete Genome Sequence of the Highly Virulent Aeromonas schubertii Strain WL1483, Isolated from Diseased Snakehead Fish (Channa argus) in China.</title>
        <authorList>
            <person name="Liu L."/>
            <person name="Li N."/>
            <person name="Zhang D."/>
            <person name="Fu X."/>
            <person name="Shi C."/>
            <person name="Lin Q."/>
            <person name="Hao G."/>
        </authorList>
    </citation>
    <scope>NUCLEOTIDE SEQUENCE [LARGE SCALE GENOMIC DNA]</scope>
    <source>
        <strain evidence="3 5">WL1483</strain>
    </source>
</reference>
<dbReference type="PATRIC" id="fig|652.5.peg.1367"/>
<reference evidence="4 6" key="3">
    <citation type="submission" date="2021-09" db="EMBL/GenBank/DDBJ databases">
        <title>Aeromonas schubertii isolated from Asian sea bass.</title>
        <authorList>
            <person name="Pinpimai K."/>
        </authorList>
    </citation>
    <scope>NUCLEOTIDE SEQUENCE [LARGE SCALE GENOMIC DNA]</scope>
    <source>
        <strain evidence="4 6">CHULA2021a</strain>
    </source>
</reference>
<dbReference type="InterPro" id="IPR027438">
    <property type="entry name" value="Ecotin_C"/>
</dbReference>
<accession>A0A0S2SND4</accession>
<keyword evidence="4" id="KW-0722">Serine protease inhibitor</keyword>
<organism evidence="3 5">
    <name type="scientific">Aeromonas schubertii</name>
    <dbReference type="NCBI Taxonomy" id="652"/>
    <lineage>
        <taxon>Bacteria</taxon>
        <taxon>Pseudomonadati</taxon>
        <taxon>Pseudomonadota</taxon>
        <taxon>Gammaproteobacteria</taxon>
        <taxon>Aeromonadales</taxon>
        <taxon>Aeromonadaceae</taxon>
        <taxon>Aeromonas</taxon>
    </lineage>
</organism>
<dbReference type="Gene3D" id="2.60.40.550">
    <property type="entry name" value="Ecotin"/>
    <property type="match status" value="1"/>
</dbReference>
<dbReference type="EMBL" id="JAIRBT010000018">
    <property type="protein sequence ID" value="MBZ6067255.1"/>
    <property type="molecule type" value="Genomic_DNA"/>
</dbReference>
<dbReference type="RefSeq" id="WP_050667080.1">
    <property type="nucleotide sequence ID" value="NZ_CDDB01000068.1"/>
</dbReference>
<keyword evidence="4" id="KW-0646">Protease inhibitor</keyword>
<protein>
    <submittedName>
        <fullName evidence="3 4">Ecotin</fullName>
    </submittedName>
</protein>
<dbReference type="OrthoDB" id="997196at2"/>
<evidence type="ECO:0000313" key="4">
    <source>
        <dbReference type="EMBL" id="MBZ6067255.1"/>
    </source>
</evidence>
<dbReference type="InterPro" id="IPR036198">
    <property type="entry name" value="Ecotin_sf"/>
</dbReference>
<dbReference type="SUPFAM" id="SSF49772">
    <property type="entry name" value="Ecotin, trypsin inhibitor"/>
    <property type="match status" value="1"/>
</dbReference>
<dbReference type="PANTHER" id="PTHR35890:SF3">
    <property type="entry name" value="ECOTIN"/>
    <property type="match status" value="1"/>
</dbReference>
<dbReference type="KEGG" id="asr:WL1483_3737"/>
<dbReference type="Pfam" id="PF03974">
    <property type="entry name" value="Ecotin"/>
    <property type="match status" value="1"/>
</dbReference>
<dbReference type="Gene3D" id="4.10.1230.10">
    <property type="entry name" value="Ecotin, trypsin inhibitor"/>
    <property type="match status" value="1"/>
</dbReference>
<evidence type="ECO:0000256" key="2">
    <source>
        <dbReference type="SAM" id="SignalP"/>
    </source>
</evidence>
<dbReference type="AlphaFoldDB" id="A0A0S2SND4"/>
<comment type="similarity">
    <text evidence="1">Belongs to the protease inhibitor I11 (ecotin) family.</text>
</comment>
<dbReference type="InterPro" id="IPR005658">
    <property type="entry name" value="Prot_inh_ecotin"/>
</dbReference>
<evidence type="ECO:0000313" key="6">
    <source>
        <dbReference type="Proteomes" id="UP000774958"/>
    </source>
</evidence>
<evidence type="ECO:0000313" key="3">
    <source>
        <dbReference type="EMBL" id="ALP43156.1"/>
    </source>
</evidence>
<dbReference type="EMBL" id="CP013067">
    <property type="protein sequence ID" value="ALP43156.1"/>
    <property type="molecule type" value="Genomic_DNA"/>
</dbReference>
<dbReference type="NCBIfam" id="NF002987">
    <property type="entry name" value="PRK03719.1"/>
    <property type="match status" value="1"/>
</dbReference>
<keyword evidence="6" id="KW-1185">Reference proteome</keyword>
<feature type="signal peptide" evidence="2">
    <location>
        <begin position="1"/>
        <end position="21"/>
    </location>
</feature>
<name>A0A0S2SND4_9GAMM</name>
<sequence length="160" mass="18303">MKTIVRFSLLGALMLGGHAFADEPKKFDISMFPAAEPNQERVVIRLPEVENEADMMVELQVGKMMMVDCNLPRFSGNLEQHSVKGWGYNYLSLGQVSDPISTLMACPDPQKKESFVQVYGQGYFLNYNSRLPFVIYIPQEYEVRYRLWRADKSAQPALVE</sequence>
<dbReference type="Proteomes" id="UP000058114">
    <property type="component" value="Chromosome"/>
</dbReference>
<dbReference type="PANTHER" id="PTHR35890">
    <property type="match status" value="1"/>
</dbReference>
<feature type="chain" id="PRO_5015044406" evidence="2">
    <location>
        <begin position="22"/>
        <end position="160"/>
    </location>
</feature>
<dbReference type="STRING" id="652.WL1483_3737"/>
<evidence type="ECO:0000313" key="5">
    <source>
        <dbReference type="Proteomes" id="UP000058114"/>
    </source>
</evidence>
<dbReference type="PIRSF" id="PIRSF006865">
    <property type="entry name" value="Prot_inh_ecotin"/>
    <property type="match status" value="1"/>
</dbReference>
<reference evidence="5" key="1">
    <citation type="submission" date="2015-10" db="EMBL/GenBank/DDBJ databases">
        <title>Complete Genome Sequence of Aeromonas schubertii strain WL1483.</title>
        <authorList>
            <person name="Liu L."/>
        </authorList>
    </citation>
    <scope>NUCLEOTIDE SEQUENCE [LARGE SCALE GENOMIC DNA]</scope>
    <source>
        <strain evidence="5">WL1483</strain>
    </source>
</reference>
<dbReference type="Proteomes" id="UP000774958">
    <property type="component" value="Unassembled WGS sequence"/>
</dbReference>
<dbReference type="GO" id="GO:0004867">
    <property type="term" value="F:serine-type endopeptidase inhibitor activity"/>
    <property type="evidence" value="ECO:0007669"/>
    <property type="project" value="UniProtKB-KW"/>
</dbReference>